<accession>A0A4Z1EXA3</accession>
<reference evidence="2 3" key="1">
    <citation type="submission" date="2017-12" db="EMBL/GenBank/DDBJ databases">
        <title>Comparative genomics of Botrytis spp.</title>
        <authorList>
            <person name="Valero-Jimenez C.A."/>
            <person name="Tapia P."/>
            <person name="Veloso J."/>
            <person name="Silva-Moreno E."/>
            <person name="Staats M."/>
            <person name="Valdes J.H."/>
            <person name="Van Kan J.A.L."/>
        </authorList>
    </citation>
    <scope>NUCLEOTIDE SEQUENCE [LARGE SCALE GENOMIC DNA]</scope>
    <source>
        <strain evidence="2 3">Bp0003</strain>
    </source>
</reference>
<feature type="compositionally biased region" description="Polar residues" evidence="1">
    <location>
        <begin position="7"/>
        <end position="22"/>
    </location>
</feature>
<evidence type="ECO:0000313" key="2">
    <source>
        <dbReference type="EMBL" id="TGO16994.1"/>
    </source>
</evidence>
<dbReference type="EMBL" id="PQXI01000455">
    <property type="protein sequence ID" value="TGO16994.1"/>
    <property type="molecule type" value="Genomic_DNA"/>
</dbReference>
<protein>
    <submittedName>
        <fullName evidence="2">Uncharacterized protein</fullName>
    </submittedName>
</protein>
<feature type="region of interest" description="Disordered" evidence="1">
    <location>
        <begin position="1"/>
        <end position="22"/>
    </location>
</feature>
<dbReference type="AlphaFoldDB" id="A0A4Z1EXA3"/>
<sequence length="129" mass="13911">MPLVAISPTNTRSTHNHTPNLPLSKTTQNSSCLLDVLPRLTTALYCLTHQYYCPVCAASPLKKGYVMLCASDSCTKACGYKHPDHKVNVKARQDAEKKAKEAAAKAKIEDGRAKVAAQKATAAVRSNGR</sequence>
<dbReference type="Proteomes" id="UP000297910">
    <property type="component" value="Unassembled WGS sequence"/>
</dbReference>
<comment type="caution">
    <text evidence="2">The sequence shown here is derived from an EMBL/GenBank/DDBJ whole genome shotgun (WGS) entry which is preliminary data.</text>
</comment>
<evidence type="ECO:0000313" key="3">
    <source>
        <dbReference type="Proteomes" id="UP000297910"/>
    </source>
</evidence>
<evidence type="ECO:0000256" key="1">
    <source>
        <dbReference type="SAM" id="MobiDB-lite"/>
    </source>
</evidence>
<gene>
    <name evidence="2" type="ORF">BPAE_0457g00040</name>
</gene>
<name>A0A4Z1EXA3_9HELO</name>
<keyword evidence="3" id="KW-1185">Reference proteome</keyword>
<organism evidence="2 3">
    <name type="scientific">Botrytis paeoniae</name>
    <dbReference type="NCBI Taxonomy" id="278948"/>
    <lineage>
        <taxon>Eukaryota</taxon>
        <taxon>Fungi</taxon>
        <taxon>Dikarya</taxon>
        <taxon>Ascomycota</taxon>
        <taxon>Pezizomycotina</taxon>
        <taxon>Leotiomycetes</taxon>
        <taxon>Helotiales</taxon>
        <taxon>Sclerotiniaceae</taxon>
        <taxon>Botrytis</taxon>
    </lineage>
</organism>
<proteinExistence type="predicted"/>